<dbReference type="Gene3D" id="4.10.60.10">
    <property type="entry name" value="Zinc finger, CCHC-type"/>
    <property type="match status" value="1"/>
</dbReference>
<feature type="compositionally biased region" description="Basic and acidic residues" evidence="1">
    <location>
        <begin position="30"/>
        <end position="47"/>
    </location>
</feature>
<reference evidence="2 3" key="2">
    <citation type="journal article" date="2017" name="Nature">
        <title>The Apostasia genome and the evolution of orchids.</title>
        <authorList>
            <person name="Zhang G.Q."/>
            <person name="Liu K.W."/>
            <person name="Li Z."/>
            <person name="Lohaus R."/>
            <person name="Hsiao Y.Y."/>
            <person name="Niu S.C."/>
            <person name="Wang J.Y."/>
            <person name="Lin Y.C."/>
            <person name="Xu Q."/>
            <person name="Chen L.J."/>
            <person name="Yoshida K."/>
            <person name="Fujiwara S."/>
            <person name="Wang Z.W."/>
            <person name="Zhang Y.Q."/>
            <person name="Mitsuda N."/>
            <person name="Wang M."/>
            <person name="Liu G.H."/>
            <person name="Pecoraro L."/>
            <person name="Huang H.X."/>
            <person name="Xiao X.J."/>
            <person name="Lin M."/>
            <person name="Wu X.Y."/>
            <person name="Wu W.L."/>
            <person name="Chen Y.Y."/>
            <person name="Chang S.B."/>
            <person name="Sakamoto S."/>
            <person name="Ohme-Takagi M."/>
            <person name="Yagi M."/>
            <person name="Zeng S.J."/>
            <person name="Shen C.Y."/>
            <person name="Yeh C.M."/>
            <person name="Luo Y.B."/>
            <person name="Tsai W.C."/>
            <person name="Van de Peer Y."/>
            <person name="Liu Z.J."/>
        </authorList>
    </citation>
    <scope>NUCLEOTIDE SEQUENCE [LARGE SCALE GENOMIC DNA]</scope>
    <source>
        <tissue evidence="2">The whole plant</tissue>
    </source>
</reference>
<keyword evidence="3" id="KW-1185">Reference proteome</keyword>
<evidence type="ECO:0000313" key="2">
    <source>
        <dbReference type="EMBL" id="PKU79827.1"/>
    </source>
</evidence>
<evidence type="ECO:0000313" key="3">
    <source>
        <dbReference type="Proteomes" id="UP000233837"/>
    </source>
</evidence>
<dbReference type="InterPro" id="IPR036875">
    <property type="entry name" value="Znf_CCHC_sf"/>
</dbReference>
<feature type="region of interest" description="Disordered" evidence="1">
    <location>
        <begin position="30"/>
        <end position="60"/>
    </location>
</feature>
<dbReference type="AlphaFoldDB" id="A0A2I0WVZ1"/>
<name>A0A2I0WVZ1_9ASPA</name>
<dbReference type="GO" id="GO:0003676">
    <property type="term" value="F:nucleic acid binding"/>
    <property type="evidence" value="ECO:0007669"/>
    <property type="project" value="InterPro"/>
</dbReference>
<proteinExistence type="predicted"/>
<evidence type="ECO:0000256" key="1">
    <source>
        <dbReference type="SAM" id="MobiDB-lite"/>
    </source>
</evidence>
<dbReference type="Proteomes" id="UP000233837">
    <property type="component" value="Unassembled WGS sequence"/>
</dbReference>
<evidence type="ECO:0008006" key="4">
    <source>
        <dbReference type="Google" id="ProtNLM"/>
    </source>
</evidence>
<dbReference type="GO" id="GO:0008270">
    <property type="term" value="F:zinc ion binding"/>
    <property type="evidence" value="ECO:0007669"/>
    <property type="project" value="InterPro"/>
</dbReference>
<dbReference type="SUPFAM" id="SSF57756">
    <property type="entry name" value="Retrovirus zinc finger-like domains"/>
    <property type="match status" value="1"/>
</dbReference>
<feature type="compositionally biased region" description="Basic residues" evidence="1">
    <location>
        <begin position="48"/>
        <end position="60"/>
    </location>
</feature>
<protein>
    <recommendedName>
        <fullName evidence="4">CCHC-type domain-containing protein</fullName>
    </recommendedName>
</protein>
<gene>
    <name evidence="2" type="ORF">MA16_Dca016272</name>
</gene>
<sequence>MEKGKDNKNYKNSSDVVYFECRKLGHVKADCPTLKDHSSKEKGEEKPKVRKDNKRFQKAL</sequence>
<dbReference type="EMBL" id="KZ502410">
    <property type="protein sequence ID" value="PKU79827.1"/>
    <property type="molecule type" value="Genomic_DNA"/>
</dbReference>
<reference evidence="2 3" key="1">
    <citation type="journal article" date="2016" name="Sci. Rep.">
        <title>The Dendrobium catenatum Lindl. genome sequence provides insights into polysaccharide synthase, floral development and adaptive evolution.</title>
        <authorList>
            <person name="Zhang G.Q."/>
            <person name="Xu Q."/>
            <person name="Bian C."/>
            <person name="Tsai W.C."/>
            <person name="Yeh C.M."/>
            <person name="Liu K.W."/>
            <person name="Yoshida K."/>
            <person name="Zhang L.S."/>
            <person name="Chang S.B."/>
            <person name="Chen F."/>
            <person name="Shi Y."/>
            <person name="Su Y.Y."/>
            <person name="Zhang Y.Q."/>
            <person name="Chen L.J."/>
            <person name="Yin Y."/>
            <person name="Lin M."/>
            <person name="Huang H."/>
            <person name="Deng H."/>
            <person name="Wang Z.W."/>
            <person name="Zhu S.L."/>
            <person name="Zhao X."/>
            <person name="Deng C."/>
            <person name="Niu S.C."/>
            <person name="Huang J."/>
            <person name="Wang M."/>
            <person name="Liu G.H."/>
            <person name="Yang H.J."/>
            <person name="Xiao X.J."/>
            <person name="Hsiao Y.Y."/>
            <person name="Wu W.L."/>
            <person name="Chen Y.Y."/>
            <person name="Mitsuda N."/>
            <person name="Ohme-Takagi M."/>
            <person name="Luo Y.B."/>
            <person name="Van de Peer Y."/>
            <person name="Liu Z.J."/>
        </authorList>
    </citation>
    <scope>NUCLEOTIDE SEQUENCE [LARGE SCALE GENOMIC DNA]</scope>
    <source>
        <tissue evidence="2">The whole plant</tissue>
    </source>
</reference>
<accession>A0A2I0WVZ1</accession>
<organism evidence="2 3">
    <name type="scientific">Dendrobium catenatum</name>
    <dbReference type="NCBI Taxonomy" id="906689"/>
    <lineage>
        <taxon>Eukaryota</taxon>
        <taxon>Viridiplantae</taxon>
        <taxon>Streptophyta</taxon>
        <taxon>Embryophyta</taxon>
        <taxon>Tracheophyta</taxon>
        <taxon>Spermatophyta</taxon>
        <taxon>Magnoliopsida</taxon>
        <taxon>Liliopsida</taxon>
        <taxon>Asparagales</taxon>
        <taxon>Orchidaceae</taxon>
        <taxon>Epidendroideae</taxon>
        <taxon>Malaxideae</taxon>
        <taxon>Dendrobiinae</taxon>
        <taxon>Dendrobium</taxon>
    </lineage>
</organism>